<dbReference type="Proteomes" id="UP000016929">
    <property type="component" value="Unassembled WGS sequence"/>
</dbReference>
<reference evidence="5" key="1">
    <citation type="submission" date="2012-09" db="EMBL/GenBank/DDBJ databases">
        <title>Genome sequencing and comparative transcriptomics of race 1 and race 4 of banana pathogen: Fusarium oxysporum f. sp. cubense.</title>
        <authorList>
            <person name="Fang X."/>
            <person name="Huang J."/>
        </authorList>
    </citation>
    <scope>NUCLEOTIDE SEQUENCE [LARGE SCALE GENOMIC DNA]</scope>
    <source>
        <strain evidence="5">race 4</strain>
    </source>
</reference>
<dbReference type="Pfam" id="PF23878">
    <property type="entry name" value="TPR_ELP1"/>
    <property type="match status" value="1"/>
</dbReference>
<reference evidence="5" key="2">
    <citation type="journal article" date="2014" name="PLoS ONE">
        <title>Genome and Transcriptome Analysis of the Fungal Pathogen Fusarium oxysporum f. sp. cubense Causing Banana Vascular Wilt Disease.</title>
        <authorList>
            <person name="Guo L."/>
            <person name="Han L."/>
            <person name="Yang L."/>
            <person name="Zeng H."/>
            <person name="Fan D."/>
            <person name="Zhu Y."/>
            <person name="Feng Y."/>
            <person name="Wang G."/>
            <person name="Peng C."/>
            <person name="Jiang X."/>
            <person name="Zhou D."/>
            <person name="Ni P."/>
            <person name="Liang C."/>
            <person name="Liu L."/>
            <person name="Wang J."/>
            <person name="Mao C."/>
            <person name="Fang X."/>
            <person name="Peng M."/>
            <person name="Huang J."/>
        </authorList>
    </citation>
    <scope>NUCLEOTIDE SEQUENCE [LARGE SCALE GENOMIC DNA]</scope>
    <source>
        <strain evidence="5">race 4</strain>
    </source>
</reference>
<accession>N1RJS9</accession>
<dbReference type="GO" id="GO:0000049">
    <property type="term" value="F:tRNA binding"/>
    <property type="evidence" value="ECO:0007669"/>
    <property type="project" value="TreeGrafter"/>
</dbReference>
<dbReference type="HOGENOM" id="CLU_081352_0_0_1"/>
<dbReference type="EMBL" id="KB726995">
    <property type="protein sequence ID" value="EMT62445.1"/>
    <property type="molecule type" value="Genomic_DNA"/>
</dbReference>
<dbReference type="STRING" id="1229665.N1RJS9"/>
<evidence type="ECO:0000256" key="1">
    <source>
        <dbReference type="SAM" id="MobiDB-lite"/>
    </source>
</evidence>
<keyword evidence="5" id="KW-1185">Reference proteome</keyword>
<dbReference type="PANTHER" id="PTHR12747:SF0">
    <property type="entry name" value="ELONGATOR COMPLEX PROTEIN 1"/>
    <property type="match status" value="1"/>
</dbReference>
<evidence type="ECO:0000259" key="2">
    <source>
        <dbReference type="Pfam" id="PF23878"/>
    </source>
</evidence>
<evidence type="ECO:0000259" key="3">
    <source>
        <dbReference type="Pfam" id="PF23936"/>
    </source>
</evidence>
<feature type="domain" description="ELP1 three-helical bundle" evidence="3">
    <location>
        <begin position="64"/>
        <end position="243"/>
    </location>
</feature>
<name>N1RJS9_FUSC4</name>
<proteinExistence type="predicted"/>
<dbReference type="InterPro" id="IPR056169">
    <property type="entry name" value="HB_ELP1"/>
</dbReference>
<sequence length="298" mass="32167">MSPEAMSDLANNLADALWEAKDYSAAATIHLEYLESIDMAVRCLCKGYHFADAIRLVVQRNRPDLLTASVDTGLADALGTTTEFLADCKAQLKAQVPRVAELRRKAIEDPLAFYEGDRAGGMDIPDDVSVAASSRVSTSASLFTRYTGKAGSVGTAGTGVSRATSKNRKREEKKRARGRKGTVYEEEYLVNSIRRLIDRVSAAAPDAERLIFALVRRNMPERARAAEALMAEVSEACTAAVAEVFKVPGAEAEQKNDAEPTWQATGGEAVLQDFVMGQGKKLEPPIVKGVKKLTLLGS</sequence>
<dbReference type="PANTHER" id="PTHR12747">
    <property type="entry name" value="ELONGATOR COMPLEX PROTEIN 1"/>
    <property type="match status" value="1"/>
</dbReference>
<evidence type="ECO:0000313" key="5">
    <source>
        <dbReference type="Proteomes" id="UP000016929"/>
    </source>
</evidence>
<feature type="domain" description="ELP1 TPR" evidence="2">
    <location>
        <begin position="2"/>
        <end position="55"/>
    </location>
</feature>
<dbReference type="OrthoDB" id="40048at2759"/>
<evidence type="ECO:0000313" key="4">
    <source>
        <dbReference type="EMBL" id="EMT62445.1"/>
    </source>
</evidence>
<dbReference type="GO" id="GO:0033588">
    <property type="term" value="C:elongator holoenzyme complex"/>
    <property type="evidence" value="ECO:0007669"/>
    <property type="project" value="InterPro"/>
</dbReference>
<dbReference type="AlphaFoldDB" id="N1RJS9"/>
<dbReference type="InterPro" id="IPR006849">
    <property type="entry name" value="Elp1"/>
</dbReference>
<dbReference type="GO" id="GO:0002926">
    <property type="term" value="P:tRNA wobble base 5-methoxycarbonylmethyl-2-thiouridinylation"/>
    <property type="evidence" value="ECO:0007669"/>
    <property type="project" value="TreeGrafter"/>
</dbReference>
<organism evidence="4 5">
    <name type="scientific">Fusarium oxysporum f. sp. cubense (strain race 4)</name>
    <name type="common">Panama disease fungus</name>
    <dbReference type="NCBI Taxonomy" id="2502994"/>
    <lineage>
        <taxon>Eukaryota</taxon>
        <taxon>Fungi</taxon>
        <taxon>Dikarya</taxon>
        <taxon>Ascomycota</taxon>
        <taxon>Pezizomycotina</taxon>
        <taxon>Sordariomycetes</taxon>
        <taxon>Hypocreomycetidae</taxon>
        <taxon>Hypocreales</taxon>
        <taxon>Nectriaceae</taxon>
        <taxon>Fusarium</taxon>
        <taxon>Fusarium oxysporum species complex</taxon>
    </lineage>
</organism>
<dbReference type="Pfam" id="PF23936">
    <property type="entry name" value="HB_ELP1"/>
    <property type="match status" value="1"/>
</dbReference>
<dbReference type="UniPathway" id="UPA00988"/>
<dbReference type="InterPro" id="IPR056166">
    <property type="entry name" value="TPR_ELP1"/>
</dbReference>
<protein>
    <submittedName>
        <fullName evidence="4">Elongator complex protein 1</fullName>
    </submittedName>
</protein>
<gene>
    <name evidence="4" type="ORF">FOC4_g10006061</name>
</gene>
<dbReference type="GO" id="GO:0005829">
    <property type="term" value="C:cytosol"/>
    <property type="evidence" value="ECO:0007669"/>
    <property type="project" value="TreeGrafter"/>
</dbReference>
<feature type="region of interest" description="Disordered" evidence="1">
    <location>
        <begin position="154"/>
        <end position="178"/>
    </location>
</feature>